<dbReference type="OrthoDB" id="164654at2"/>
<dbReference type="InterPro" id="IPR036514">
    <property type="entry name" value="SGNH_hydro_sf"/>
</dbReference>
<dbReference type="RefSeq" id="WP_006875297.1">
    <property type="nucleotide sequence ID" value="NZ_CABIWA010000011.1"/>
</dbReference>
<evidence type="ECO:0000313" key="3">
    <source>
        <dbReference type="EMBL" id="RGE69793.1"/>
    </source>
</evidence>
<keyword evidence="2" id="KW-0378">Hydrolase</keyword>
<dbReference type="EMBL" id="QVME01000001">
    <property type="protein sequence ID" value="RGE69793.1"/>
    <property type="molecule type" value="Genomic_DNA"/>
</dbReference>
<name>A0A174PXH0_9FIRM</name>
<feature type="domain" description="SGNH hydrolase-type esterase" evidence="1">
    <location>
        <begin position="7"/>
        <end position="204"/>
    </location>
</feature>
<dbReference type="EMBL" id="CZBE01000008">
    <property type="protein sequence ID" value="CUP63368.1"/>
    <property type="molecule type" value="Genomic_DNA"/>
</dbReference>
<evidence type="ECO:0000313" key="5">
    <source>
        <dbReference type="Proteomes" id="UP000260828"/>
    </source>
</evidence>
<accession>A0A174PXH0</accession>
<evidence type="ECO:0000313" key="2">
    <source>
        <dbReference type="EMBL" id="CUP63368.1"/>
    </source>
</evidence>
<evidence type="ECO:0000313" key="4">
    <source>
        <dbReference type="Proteomes" id="UP000095765"/>
    </source>
</evidence>
<organism evidence="2 4">
    <name type="scientific">Anaerotruncus colihominis</name>
    <dbReference type="NCBI Taxonomy" id="169435"/>
    <lineage>
        <taxon>Bacteria</taxon>
        <taxon>Bacillati</taxon>
        <taxon>Bacillota</taxon>
        <taxon>Clostridia</taxon>
        <taxon>Eubacteriales</taxon>
        <taxon>Oscillospiraceae</taxon>
        <taxon>Anaerotruncus</taxon>
    </lineage>
</organism>
<dbReference type="GO" id="GO:0016787">
    <property type="term" value="F:hydrolase activity"/>
    <property type="evidence" value="ECO:0007669"/>
    <property type="project" value="UniProtKB-KW"/>
</dbReference>
<dbReference type="InterPro" id="IPR013830">
    <property type="entry name" value="SGNH_hydro"/>
</dbReference>
<sequence length="218" mass="24029">MKPHIICLGDSNTHGYCADPADCADGNLLRFNEEERWTQLLQKALGANVLVFEEGLSGRTTVFSDPLYEGLSALDYLYPCLKSHEPVALLIIMLGTNDTKERFGASAACIDLGMQRLIRKAMTVDCWGHCKKPNILVVAPPPIDDRMENSSVGSTMGRGCGEKSRQLPSLYAASAKLLGVHFLDAAGCEFNQIDYMHLTRRGHAQLAHRLTEFVPHLL</sequence>
<dbReference type="Proteomes" id="UP000095765">
    <property type="component" value="Unassembled WGS sequence"/>
</dbReference>
<dbReference type="Pfam" id="PF13472">
    <property type="entry name" value="Lipase_GDSL_2"/>
    <property type="match status" value="1"/>
</dbReference>
<dbReference type="Proteomes" id="UP000260828">
    <property type="component" value="Unassembled WGS sequence"/>
</dbReference>
<reference evidence="3 5" key="2">
    <citation type="submission" date="2018-08" db="EMBL/GenBank/DDBJ databases">
        <title>A genome reference for cultivated species of the human gut microbiota.</title>
        <authorList>
            <person name="Zou Y."/>
            <person name="Xue W."/>
            <person name="Luo G."/>
        </authorList>
    </citation>
    <scope>NUCLEOTIDE SEQUENCE [LARGE SCALE GENOMIC DNA]</scope>
    <source>
        <strain evidence="3 5">TF05-12AC</strain>
    </source>
</reference>
<reference evidence="2 4" key="1">
    <citation type="submission" date="2015-09" db="EMBL/GenBank/DDBJ databases">
        <authorList>
            <consortium name="Pathogen Informatics"/>
        </authorList>
    </citation>
    <scope>NUCLEOTIDE SEQUENCE [LARGE SCALE GENOMIC DNA]</scope>
    <source>
        <strain evidence="2 4">2789STDY5834939</strain>
    </source>
</reference>
<dbReference type="Gene3D" id="3.40.50.1110">
    <property type="entry name" value="SGNH hydrolase"/>
    <property type="match status" value="1"/>
</dbReference>
<dbReference type="SUPFAM" id="SSF52266">
    <property type="entry name" value="SGNH hydrolase"/>
    <property type="match status" value="1"/>
</dbReference>
<dbReference type="GeneID" id="72465449"/>
<gene>
    <name evidence="3" type="ORF">DXC40_01645</name>
    <name evidence="2" type="ORF">ERS852551_01419</name>
</gene>
<proteinExistence type="predicted"/>
<protein>
    <submittedName>
        <fullName evidence="2">GDSL-like Lipase/Acylhydrolase</fullName>
    </submittedName>
    <submittedName>
        <fullName evidence="3">Lipolytic enzyme, G-D-S-L</fullName>
    </submittedName>
</protein>
<dbReference type="AlphaFoldDB" id="A0A174PXH0"/>
<evidence type="ECO:0000259" key="1">
    <source>
        <dbReference type="Pfam" id="PF13472"/>
    </source>
</evidence>